<comment type="caution">
    <text evidence="6">The sequence shown here is derived from an EMBL/GenBank/DDBJ whole genome shotgun (WGS) entry which is preliminary data.</text>
</comment>
<gene>
    <name evidence="6" type="ORF">KYN89_03380</name>
</gene>
<dbReference type="Pfam" id="PF13458">
    <property type="entry name" value="Peripla_BP_6"/>
    <property type="match status" value="1"/>
</dbReference>
<dbReference type="PANTHER" id="PTHR30483">
    <property type="entry name" value="LEUCINE-SPECIFIC-BINDING PROTEIN"/>
    <property type="match status" value="1"/>
</dbReference>
<keyword evidence="3" id="KW-0029">Amino-acid transport</keyword>
<keyword evidence="2" id="KW-0732">Signal</keyword>
<evidence type="ECO:0000256" key="1">
    <source>
        <dbReference type="ARBA" id="ARBA00010062"/>
    </source>
</evidence>
<feature type="domain" description="Leucine-binding protein" evidence="5">
    <location>
        <begin position="81"/>
        <end position="399"/>
    </location>
</feature>
<feature type="compositionally biased region" description="Pro residues" evidence="4">
    <location>
        <begin position="35"/>
        <end position="45"/>
    </location>
</feature>
<evidence type="ECO:0000313" key="6">
    <source>
        <dbReference type="EMBL" id="MBY8336080.1"/>
    </source>
</evidence>
<proteinExistence type="inferred from homology"/>
<dbReference type="Gene3D" id="3.40.50.2300">
    <property type="match status" value="2"/>
</dbReference>
<feature type="region of interest" description="Disordered" evidence="4">
    <location>
        <begin position="35"/>
        <end position="79"/>
    </location>
</feature>
<dbReference type="RefSeq" id="WP_222823796.1">
    <property type="nucleotide sequence ID" value="NZ_JAHWXP010000001.1"/>
</dbReference>
<organism evidence="6 7">
    <name type="scientific">Alteriqipengyuania abyssalis</name>
    <dbReference type="NCBI Taxonomy" id="2860200"/>
    <lineage>
        <taxon>Bacteria</taxon>
        <taxon>Pseudomonadati</taxon>
        <taxon>Pseudomonadota</taxon>
        <taxon>Alphaproteobacteria</taxon>
        <taxon>Sphingomonadales</taxon>
        <taxon>Erythrobacteraceae</taxon>
        <taxon>Alteriqipengyuania</taxon>
    </lineage>
</organism>
<dbReference type="InterPro" id="IPR051010">
    <property type="entry name" value="BCAA_transport"/>
</dbReference>
<protein>
    <submittedName>
        <fullName evidence="6">Penicillin-binding protein activator</fullName>
    </submittedName>
</protein>
<keyword evidence="3" id="KW-0813">Transport</keyword>
<dbReference type="Proteomes" id="UP000759298">
    <property type="component" value="Unassembled WGS sequence"/>
</dbReference>
<dbReference type="SUPFAM" id="SSF53822">
    <property type="entry name" value="Periplasmic binding protein-like I"/>
    <property type="match status" value="1"/>
</dbReference>
<dbReference type="EMBL" id="JAHWXP010000001">
    <property type="protein sequence ID" value="MBY8336080.1"/>
    <property type="molecule type" value="Genomic_DNA"/>
</dbReference>
<evidence type="ECO:0000256" key="3">
    <source>
        <dbReference type="ARBA" id="ARBA00022970"/>
    </source>
</evidence>
<evidence type="ECO:0000259" key="5">
    <source>
        <dbReference type="Pfam" id="PF13458"/>
    </source>
</evidence>
<dbReference type="InterPro" id="IPR028081">
    <property type="entry name" value="Leu-bd"/>
</dbReference>
<keyword evidence="7" id="KW-1185">Reference proteome</keyword>
<evidence type="ECO:0000313" key="7">
    <source>
        <dbReference type="Proteomes" id="UP000759298"/>
    </source>
</evidence>
<evidence type="ECO:0000256" key="4">
    <source>
        <dbReference type="SAM" id="MobiDB-lite"/>
    </source>
</evidence>
<comment type="similarity">
    <text evidence="1">Belongs to the leucine-binding protein family.</text>
</comment>
<reference evidence="6 7" key="1">
    <citation type="submission" date="2021-07" db="EMBL/GenBank/DDBJ databases">
        <title>Alteriqipengyuania abyssalis NZ-12B nov, sp.nov isolated from deep sea sponge in pacific ocean.</title>
        <authorList>
            <person name="Tareen S."/>
            <person name="Wink J."/>
        </authorList>
    </citation>
    <scope>NUCLEOTIDE SEQUENCE [LARGE SCALE GENOMIC DNA]</scope>
    <source>
        <strain evidence="6 7">NZ-12B</strain>
    </source>
</reference>
<dbReference type="PANTHER" id="PTHR30483:SF6">
    <property type="entry name" value="PERIPLASMIC BINDING PROTEIN OF ABC TRANSPORTER FOR NATURAL AMINO ACIDS"/>
    <property type="match status" value="1"/>
</dbReference>
<dbReference type="PROSITE" id="PS51257">
    <property type="entry name" value="PROKAR_LIPOPROTEIN"/>
    <property type="match status" value="1"/>
</dbReference>
<evidence type="ECO:0000256" key="2">
    <source>
        <dbReference type="ARBA" id="ARBA00022729"/>
    </source>
</evidence>
<dbReference type="InterPro" id="IPR028082">
    <property type="entry name" value="Peripla_BP_I"/>
</dbReference>
<name>A0ABS7PAI4_9SPHN</name>
<accession>A0ABS7PAI4</accession>
<dbReference type="CDD" id="cd06339">
    <property type="entry name" value="PBP1_YraM_LppC_lipoprotein-like"/>
    <property type="match status" value="1"/>
</dbReference>
<sequence length="411" mass="43340">MMGSTKTGLIHCRRLILTLGMGLLLAGCQIIPQVDPPYSPPPPSQPSGQTGSNDDRRTPPPIDRSSPTPLPQEPGDSTRHRVALLVPTTGDNGRVGQSIANATTMALLDTNADSLRITTYDTADNAREAARRAVADGNQLILGPLLGSNVADVLAEARPRNIPLIAFSNDVSVASPDVYLMGLSPSQSVARTVRFAQGQGARTYGALVPEGEYGRQAELALLEALRGVGGSLVATERYSRNDGSAASAARRLRARGGFDTVMIADSPRLAIIAAAELRDETGAGPRLLGTELWSGESAIPAAGVMQGALFSALSDARYRRFSESYRSRFGDSPYRIATLGYDGVLLALRVAGNGWQPGRPFPTGQLTDAGGFLGLDGAFRFSTDGTAQRALEVREVRDGQVVVVSPAPESF</sequence>